<dbReference type="PANTHER" id="PTHR28043:SF1">
    <property type="entry name" value="INCREASED RECOMBINATION CENTERS PROTEIN 6"/>
    <property type="match status" value="1"/>
</dbReference>
<evidence type="ECO:0008006" key="4">
    <source>
        <dbReference type="Google" id="ProtNLM"/>
    </source>
</evidence>
<dbReference type="Pfam" id="PF10199">
    <property type="entry name" value="Adaptin_binding"/>
    <property type="match status" value="1"/>
</dbReference>
<dbReference type="InterPro" id="IPR034627">
    <property type="entry name" value="Irc6"/>
</dbReference>
<accession>A0ABR3VKK3</accession>
<feature type="region of interest" description="Disordered" evidence="1">
    <location>
        <begin position="270"/>
        <end position="309"/>
    </location>
</feature>
<comment type="caution">
    <text evidence="2">The sequence shown here is derived from an EMBL/GenBank/DDBJ whole genome shotgun (WGS) entry which is preliminary data.</text>
</comment>
<gene>
    <name evidence="2" type="ORF">VTJ49DRAFT_6415</name>
</gene>
<feature type="region of interest" description="Disordered" evidence="1">
    <location>
        <begin position="322"/>
        <end position="341"/>
    </location>
</feature>
<dbReference type="PANTHER" id="PTHR28043">
    <property type="entry name" value="INCREASED RECOMBINATION CENTERS PROTEIN 6"/>
    <property type="match status" value="1"/>
</dbReference>
<name>A0ABR3VKK3_HUMIN</name>
<proteinExistence type="predicted"/>
<feature type="compositionally biased region" description="Acidic residues" evidence="1">
    <location>
        <begin position="281"/>
        <end position="300"/>
    </location>
</feature>
<reference evidence="2 3" key="1">
    <citation type="journal article" date="2024" name="Commun. Biol.">
        <title>Comparative genomic analysis of thermophilic fungi reveals convergent evolutionary adaptations and gene losses.</title>
        <authorList>
            <person name="Steindorff A.S."/>
            <person name="Aguilar-Pontes M.V."/>
            <person name="Robinson A.J."/>
            <person name="Andreopoulos B."/>
            <person name="LaButti K."/>
            <person name="Kuo A."/>
            <person name="Mondo S."/>
            <person name="Riley R."/>
            <person name="Otillar R."/>
            <person name="Haridas S."/>
            <person name="Lipzen A."/>
            <person name="Grimwood J."/>
            <person name="Schmutz J."/>
            <person name="Clum A."/>
            <person name="Reid I.D."/>
            <person name="Moisan M.C."/>
            <person name="Butler G."/>
            <person name="Nguyen T.T.M."/>
            <person name="Dewar K."/>
            <person name="Conant G."/>
            <person name="Drula E."/>
            <person name="Henrissat B."/>
            <person name="Hansel C."/>
            <person name="Singer S."/>
            <person name="Hutchinson M.I."/>
            <person name="de Vries R.P."/>
            <person name="Natvig D.O."/>
            <person name="Powell A.J."/>
            <person name="Tsang A."/>
            <person name="Grigoriev I.V."/>
        </authorList>
    </citation>
    <scope>NUCLEOTIDE SEQUENCE [LARGE SCALE GENOMIC DNA]</scope>
    <source>
        <strain evidence="2 3">CBS 620.91</strain>
    </source>
</reference>
<feature type="compositionally biased region" description="Basic and acidic residues" evidence="1">
    <location>
        <begin position="243"/>
        <end position="252"/>
    </location>
</feature>
<evidence type="ECO:0000256" key="1">
    <source>
        <dbReference type="SAM" id="MobiDB-lite"/>
    </source>
</evidence>
<dbReference type="EMBL" id="JAZGSY010000060">
    <property type="protein sequence ID" value="KAL1841893.1"/>
    <property type="molecule type" value="Genomic_DNA"/>
</dbReference>
<feature type="compositionally biased region" description="Low complexity" evidence="1">
    <location>
        <begin position="50"/>
        <end position="65"/>
    </location>
</feature>
<sequence>MSTPSKATEISNPRRILAVSLADSAHHLSDFIRNLTGTAPTPALPQSDLTDTTTTTTSTTTATADQGEETQEQQQQQQQEPTLSGTTHPLPLQTPYYTASIPVWLDLISDNHEWARSFLAPEAKEVLEVLGGVVVVFGIPPPPLTASSPPAHSSVTCSREKARELITQVGRVVREGLGGWEWDGVGLAVGVSSHGYGSGGDGGDVGDGVLDEWEDLCAEWGLEFVHISAGELKASSSSSSGDQKGKEQKRNAFGERVGMARVLEALQANDWSGGGLGGSGDGDEGAGQEDDDDEDDDGDFDPSKLDFGFDKADFEGLRKAIWAGSTGNDDNEEEEGDIGEEDVERLERMMRKLQAVRDATAGLPEDQRKRMAARAVGEVMRELEG</sequence>
<feature type="region of interest" description="Disordered" evidence="1">
    <location>
        <begin position="35"/>
        <end position="91"/>
    </location>
</feature>
<protein>
    <recommendedName>
        <fullName evidence="4">Alpha and gamma adaptin binding protein p34</fullName>
    </recommendedName>
</protein>
<dbReference type="Proteomes" id="UP001583172">
    <property type="component" value="Unassembled WGS sequence"/>
</dbReference>
<feature type="region of interest" description="Disordered" evidence="1">
    <location>
        <begin position="233"/>
        <end position="252"/>
    </location>
</feature>
<feature type="compositionally biased region" description="Acidic residues" evidence="1">
    <location>
        <begin position="329"/>
        <end position="341"/>
    </location>
</feature>
<dbReference type="Gene3D" id="3.40.50.11960">
    <property type="match status" value="1"/>
</dbReference>
<organism evidence="2 3">
    <name type="scientific">Humicola insolens</name>
    <name type="common">Soft-rot fungus</name>
    <dbReference type="NCBI Taxonomy" id="85995"/>
    <lineage>
        <taxon>Eukaryota</taxon>
        <taxon>Fungi</taxon>
        <taxon>Dikarya</taxon>
        <taxon>Ascomycota</taxon>
        <taxon>Pezizomycotina</taxon>
        <taxon>Sordariomycetes</taxon>
        <taxon>Sordariomycetidae</taxon>
        <taxon>Sordariales</taxon>
        <taxon>Chaetomiaceae</taxon>
        <taxon>Mycothermus</taxon>
    </lineage>
</organism>
<keyword evidence="3" id="KW-1185">Reference proteome</keyword>
<evidence type="ECO:0000313" key="3">
    <source>
        <dbReference type="Proteomes" id="UP001583172"/>
    </source>
</evidence>
<evidence type="ECO:0000313" key="2">
    <source>
        <dbReference type="EMBL" id="KAL1841893.1"/>
    </source>
</evidence>